<dbReference type="GO" id="GO:0046872">
    <property type="term" value="F:metal ion binding"/>
    <property type="evidence" value="ECO:0007669"/>
    <property type="project" value="UniProtKB-KW"/>
</dbReference>
<organism evidence="6">
    <name type="scientific">mine drainage metagenome</name>
    <dbReference type="NCBI Taxonomy" id="410659"/>
    <lineage>
        <taxon>unclassified sequences</taxon>
        <taxon>metagenomes</taxon>
        <taxon>ecological metagenomes</taxon>
    </lineage>
</organism>
<evidence type="ECO:0000313" key="6">
    <source>
        <dbReference type="EMBL" id="OIR03515.1"/>
    </source>
</evidence>
<keyword evidence="3" id="KW-0408">Iron</keyword>
<accession>A0A1J5S6G1</accession>
<dbReference type="Pfam" id="PF13247">
    <property type="entry name" value="Fer4_11"/>
    <property type="match status" value="1"/>
</dbReference>
<feature type="domain" description="4Fe-4S ferredoxin-type" evidence="5">
    <location>
        <begin position="60"/>
        <end position="154"/>
    </location>
</feature>
<protein>
    <submittedName>
        <fullName evidence="6">Pyrogallol hydroxytransferase small subunit</fullName>
        <ecNumber evidence="6">1.97.1.2</ecNumber>
    </submittedName>
</protein>
<evidence type="ECO:0000256" key="4">
    <source>
        <dbReference type="ARBA" id="ARBA00023014"/>
    </source>
</evidence>
<dbReference type="GO" id="GO:0051539">
    <property type="term" value="F:4 iron, 4 sulfur cluster binding"/>
    <property type="evidence" value="ECO:0007669"/>
    <property type="project" value="UniProtKB-KW"/>
</dbReference>
<keyword evidence="1" id="KW-0004">4Fe-4S</keyword>
<evidence type="ECO:0000256" key="2">
    <source>
        <dbReference type="ARBA" id="ARBA00022723"/>
    </source>
</evidence>
<dbReference type="PANTHER" id="PTHR43177:SF3">
    <property type="entry name" value="PROTEIN NRFC HOMOLOG"/>
    <property type="match status" value="1"/>
</dbReference>
<dbReference type="SUPFAM" id="SSF49478">
    <property type="entry name" value="Cna protein B-type domain"/>
    <property type="match status" value="1"/>
</dbReference>
<dbReference type="InterPro" id="IPR017896">
    <property type="entry name" value="4Fe4S_Fe-S-bd"/>
</dbReference>
<dbReference type="PANTHER" id="PTHR43177">
    <property type="entry name" value="PROTEIN NRFC"/>
    <property type="match status" value="1"/>
</dbReference>
<evidence type="ECO:0000256" key="1">
    <source>
        <dbReference type="ARBA" id="ARBA00022485"/>
    </source>
</evidence>
<dbReference type="EC" id="1.97.1.2" evidence="6"/>
<dbReference type="GO" id="GO:0018706">
    <property type="term" value="F:pyrogallol hydroxytransferase activity"/>
    <property type="evidence" value="ECO:0007669"/>
    <property type="project" value="UniProtKB-EC"/>
</dbReference>
<evidence type="ECO:0000259" key="5">
    <source>
        <dbReference type="Pfam" id="PF13247"/>
    </source>
</evidence>
<dbReference type="InterPro" id="IPR013783">
    <property type="entry name" value="Ig-like_fold"/>
</dbReference>
<dbReference type="EMBL" id="MLJW01000065">
    <property type="protein sequence ID" value="OIR03515.1"/>
    <property type="molecule type" value="Genomic_DNA"/>
</dbReference>
<comment type="caution">
    <text evidence="6">The sequence shown here is derived from an EMBL/GenBank/DDBJ whole genome shotgun (WGS) entry which is preliminary data.</text>
</comment>
<dbReference type="Gene3D" id="2.60.40.10">
    <property type="entry name" value="Immunoglobulins"/>
    <property type="match status" value="1"/>
</dbReference>
<gene>
    <name evidence="6" type="primary">bthL</name>
    <name evidence="6" type="ORF">GALL_143740</name>
</gene>
<proteinExistence type="predicted"/>
<dbReference type="AlphaFoldDB" id="A0A1J5S6G1"/>
<dbReference type="CDD" id="cd10552">
    <property type="entry name" value="TH_beta_N"/>
    <property type="match status" value="1"/>
</dbReference>
<keyword evidence="6" id="KW-0560">Oxidoreductase</keyword>
<dbReference type="InterPro" id="IPR050954">
    <property type="entry name" value="ET_IronSulfur_Cluster-Binding"/>
</dbReference>
<dbReference type="GO" id="GO:0016740">
    <property type="term" value="F:transferase activity"/>
    <property type="evidence" value="ECO:0007669"/>
    <property type="project" value="UniProtKB-KW"/>
</dbReference>
<name>A0A1J5S6G1_9ZZZZ</name>
<keyword evidence="2" id="KW-0479">Metal-binding</keyword>
<keyword evidence="6" id="KW-0808">Transferase</keyword>
<dbReference type="SUPFAM" id="SSF54862">
    <property type="entry name" value="4Fe-4S ferredoxins"/>
    <property type="match status" value="1"/>
</dbReference>
<sequence>MKKWNLVIDVAKCFNCNGCALACHDEYYGNEFPGYAAEMQKHGHRWIDIRARETGQKPMVEVSYLPVMCNHCDNPPCLKAAKDGAVIKRADGIVIIVPEKARGQRQIVDACPYKAVFWNEDKQLPQAWPFDAHLLDQGWTKTRGSQMCPTQAMRTLHVTDAEMQQLVDSEGLAVLSPELGTKPRVYYRNLVRFFSVFIGGALTKAVKGVVECADGVPVKLVQQGKVIAEQTSDTFGEFRFSNLKPDSGTYQLQILDMPRLDVRLEQQSVYLGAIEATPLRA</sequence>
<keyword evidence="4" id="KW-0411">Iron-sulfur</keyword>
<evidence type="ECO:0000256" key="3">
    <source>
        <dbReference type="ARBA" id="ARBA00023004"/>
    </source>
</evidence>
<dbReference type="Gene3D" id="3.30.70.20">
    <property type="match status" value="2"/>
</dbReference>
<reference evidence="6" key="1">
    <citation type="submission" date="2016-10" db="EMBL/GenBank/DDBJ databases">
        <title>Sequence of Gallionella enrichment culture.</title>
        <authorList>
            <person name="Poehlein A."/>
            <person name="Muehling M."/>
            <person name="Daniel R."/>
        </authorList>
    </citation>
    <scope>NUCLEOTIDE SEQUENCE</scope>
</reference>